<dbReference type="GO" id="GO:0006508">
    <property type="term" value="P:proteolysis"/>
    <property type="evidence" value="ECO:0007669"/>
    <property type="project" value="UniProtKB-KW"/>
</dbReference>
<evidence type="ECO:0000259" key="2">
    <source>
        <dbReference type="PROSITE" id="PS50994"/>
    </source>
</evidence>
<dbReference type="Proteomes" id="UP001054821">
    <property type="component" value="Chromosome 2"/>
</dbReference>
<dbReference type="Pfam" id="PF13976">
    <property type="entry name" value="gag_pre-integrs"/>
    <property type="match status" value="1"/>
</dbReference>
<keyword evidence="4" id="KW-1185">Reference proteome</keyword>
<dbReference type="PANTHER" id="PTHR42648">
    <property type="entry name" value="TRANSPOSASE, PUTATIVE-RELATED"/>
    <property type="match status" value="1"/>
</dbReference>
<dbReference type="InterPro" id="IPR025724">
    <property type="entry name" value="GAG-pre-integrase_dom"/>
</dbReference>
<protein>
    <recommendedName>
        <fullName evidence="2">Integrase catalytic domain-containing protein</fullName>
    </recommendedName>
</protein>
<comment type="caution">
    <text evidence="3">The sequence shown here is derived from an EMBL/GenBank/DDBJ whole genome shotgun (WGS) entry which is preliminary data.</text>
</comment>
<keyword evidence="1" id="KW-0378">Hydrolase</keyword>
<accession>A0AAD4WHI9</accession>
<dbReference type="InterPro" id="IPR039537">
    <property type="entry name" value="Retrotran_Ty1/copia-like"/>
</dbReference>
<dbReference type="PROSITE" id="PS50994">
    <property type="entry name" value="INTEGRASE"/>
    <property type="match status" value="1"/>
</dbReference>
<dbReference type="InterPro" id="IPR057670">
    <property type="entry name" value="SH3_retrovirus"/>
</dbReference>
<dbReference type="Pfam" id="PF14223">
    <property type="entry name" value="Retrotran_gag_2"/>
    <property type="match status" value="2"/>
</dbReference>
<reference evidence="3 4" key="1">
    <citation type="journal article" date="2022" name="G3 (Bethesda)">
        <title>Whole-genome sequence and methylome profiling of the almond [Prunus dulcis (Mill.) D.A. Webb] cultivar 'Nonpareil'.</title>
        <authorList>
            <person name="D'Amico-Willman K.M."/>
            <person name="Ouma W.Z."/>
            <person name="Meulia T."/>
            <person name="Sideli G.M."/>
            <person name="Gradziel T.M."/>
            <person name="Fresnedo-Ramirez J."/>
        </authorList>
    </citation>
    <scope>NUCLEOTIDE SEQUENCE [LARGE SCALE GENOMIC DNA]</scope>
    <source>
        <strain evidence="3">Clone GOH B32 T37-40</strain>
    </source>
</reference>
<evidence type="ECO:0000313" key="3">
    <source>
        <dbReference type="EMBL" id="KAI5342346.1"/>
    </source>
</evidence>
<dbReference type="InterPro" id="IPR036397">
    <property type="entry name" value="RNaseH_sf"/>
</dbReference>
<name>A0AAD4WHI9_PRUDU</name>
<dbReference type="Gene3D" id="3.30.420.10">
    <property type="entry name" value="Ribonuclease H-like superfamily/Ribonuclease H"/>
    <property type="match status" value="1"/>
</dbReference>
<dbReference type="AlphaFoldDB" id="A0AAD4WHI9"/>
<keyword evidence="1" id="KW-0645">Protease</keyword>
<evidence type="ECO:0000313" key="4">
    <source>
        <dbReference type="Proteomes" id="UP001054821"/>
    </source>
</evidence>
<dbReference type="GO" id="GO:0003676">
    <property type="term" value="F:nucleic acid binding"/>
    <property type="evidence" value="ECO:0007669"/>
    <property type="project" value="InterPro"/>
</dbReference>
<dbReference type="InterPro" id="IPR054722">
    <property type="entry name" value="PolX-like_BBD"/>
</dbReference>
<dbReference type="InterPro" id="IPR001584">
    <property type="entry name" value="Integrase_cat-core"/>
</dbReference>
<dbReference type="InterPro" id="IPR012337">
    <property type="entry name" value="RNaseH-like_sf"/>
</dbReference>
<evidence type="ECO:0000256" key="1">
    <source>
        <dbReference type="ARBA" id="ARBA00022670"/>
    </source>
</evidence>
<dbReference type="Pfam" id="PF00665">
    <property type="entry name" value="rve"/>
    <property type="match status" value="1"/>
</dbReference>
<dbReference type="GO" id="GO:0008233">
    <property type="term" value="F:peptidase activity"/>
    <property type="evidence" value="ECO:0007669"/>
    <property type="project" value="UniProtKB-KW"/>
</dbReference>
<dbReference type="GO" id="GO:0015074">
    <property type="term" value="P:DNA integration"/>
    <property type="evidence" value="ECO:0007669"/>
    <property type="project" value="InterPro"/>
</dbReference>
<dbReference type="Pfam" id="PF25597">
    <property type="entry name" value="SH3_retrovirus"/>
    <property type="match status" value="1"/>
</dbReference>
<proteinExistence type="predicted"/>
<gene>
    <name evidence="3" type="ORF">L3X38_010221</name>
</gene>
<dbReference type="Pfam" id="PF22936">
    <property type="entry name" value="Pol_BBD"/>
    <property type="match status" value="1"/>
</dbReference>
<organism evidence="3 4">
    <name type="scientific">Prunus dulcis</name>
    <name type="common">Almond</name>
    <name type="synonym">Amygdalus dulcis</name>
    <dbReference type="NCBI Taxonomy" id="3755"/>
    <lineage>
        <taxon>Eukaryota</taxon>
        <taxon>Viridiplantae</taxon>
        <taxon>Streptophyta</taxon>
        <taxon>Embryophyta</taxon>
        <taxon>Tracheophyta</taxon>
        <taxon>Spermatophyta</taxon>
        <taxon>Magnoliopsida</taxon>
        <taxon>eudicotyledons</taxon>
        <taxon>Gunneridae</taxon>
        <taxon>Pentapetalae</taxon>
        <taxon>rosids</taxon>
        <taxon>fabids</taxon>
        <taxon>Rosales</taxon>
        <taxon>Rosaceae</taxon>
        <taxon>Amygdaloideae</taxon>
        <taxon>Amygdaleae</taxon>
        <taxon>Prunus</taxon>
    </lineage>
</organism>
<dbReference type="EMBL" id="JAJFAZ020000002">
    <property type="protein sequence ID" value="KAI5342346.1"/>
    <property type="molecule type" value="Genomic_DNA"/>
</dbReference>
<dbReference type="SUPFAM" id="SSF53098">
    <property type="entry name" value="Ribonuclease H-like"/>
    <property type="match status" value="1"/>
</dbReference>
<dbReference type="PANTHER" id="PTHR42648:SF18">
    <property type="entry name" value="RETROTRANSPOSON, UNCLASSIFIED-LIKE PROTEIN"/>
    <property type="match status" value="1"/>
</dbReference>
<feature type="domain" description="Integrase catalytic" evidence="2">
    <location>
        <begin position="365"/>
        <end position="531"/>
    </location>
</feature>
<sequence length="597" mass="68183">MAGYGGGELWAPIFNGENFDFWQIKMNTIFRSHELWDLVENGYKTPMKETEELTEAERKLLRENLVKDARALGIIKGAVSDQIFPRIATQETAKAAWDILKQEFVGDKQLFDLINQMRSYGEDLSNQRIVQKLLISLPKSYDSIAAVIENTKDLDTIDAQDVVAILKRYEQRLDRHAVNFANQVEETGNLFFANHSGEVKKISDEWYIDSGCSNHITYSEDLLVDIDRRVKAKVQVGNGVLVQVAGKGTLIIETMKGKRYIKEVMLVPNLAENLLSVGQMTKHGNRCFPLIFGINKELALKTNVLECAHIWHKRFGHLNFRSLKLLQSQEMVLRLPEIQNSDTVCQGCALGKNHIESFPKESKWRAKEPLELIHSDVCGPMQTPSLSGNKNFITFIDDYSRMCWVYFLRNKSEAFHVFKKFKAMVELQCGYHVKKLRTDRGGEFISNDFAKFCEDLGIERQLTVAYSPQQNGVAERKNRTVVEMAKCMIDEKELPYNIWCEAVNTSVYLLNRSPTKALENITPFEKFSRRKPGIKHLKVFGSVCYPLIPGNLRHKLEATSAIGIFIGYGVYEKGYRILNPVTQKVLLSRDAIFDENG</sequence>